<evidence type="ECO:0000313" key="8">
    <source>
        <dbReference type="Proteomes" id="UP000053424"/>
    </source>
</evidence>
<feature type="domain" description="Oxidoreductase molybdopterin-binding" evidence="5">
    <location>
        <begin position="46"/>
        <end position="221"/>
    </location>
</feature>
<dbReference type="PANTHER" id="PTHR19372">
    <property type="entry name" value="SULFITE REDUCTASE"/>
    <property type="match status" value="1"/>
</dbReference>
<evidence type="ECO:0000256" key="4">
    <source>
        <dbReference type="ARBA" id="ARBA00023002"/>
    </source>
</evidence>
<evidence type="ECO:0000256" key="2">
    <source>
        <dbReference type="ARBA" id="ARBA00022505"/>
    </source>
</evidence>
<dbReference type="STRING" id="686832.A0A0C3BSR2"/>
<dbReference type="SUPFAM" id="SSF56524">
    <property type="entry name" value="Oxidoreductase molybdopterin-binding domain"/>
    <property type="match status" value="1"/>
</dbReference>
<evidence type="ECO:0008006" key="9">
    <source>
        <dbReference type="Google" id="ProtNLM"/>
    </source>
</evidence>
<dbReference type="GO" id="GO:0030151">
    <property type="term" value="F:molybdenum ion binding"/>
    <property type="evidence" value="ECO:0007669"/>
    <property type="project" value="InterPro"/>
</dbReference>
<keyword evidence="2" id="KW-0500">Molybdenum</keyword>
<dbReference type="PANTHER" id="PTHR19372:SF7">
    <property type="entry name" value="SULFITE OXIDASE, MITOCHONDRIAL"/>
    <property type="match status" value="1"/>
</dbReference>
<dbReference type="InterPro" id="IPR008335">
    <property type="entry name" value="Mopterin_OxRdtase_euk"/>
</dbReference>
<protein>
    <recommendedName>
        <fullName evidence="9">Sulfite oxidase</fullName>
    </recommendedName>
</protein>
<dbReference type="InterPro" id="IPR000572">
    <property type="entry name" value="OxRdtase_Mopterin-bd_dom"/>
</dbReference>
<dbReference type="OrthoDB" id="10051395at2759"/>
<dbReference type="FunFam" id="3.90.420.10:FF:000002">
    <property type="entry name" value="sulfite oxidase, mitochondrial"/>
    <property type="match status" value="1"/>
</dbReference>
<dbReference type="Gene3D" id="3.90.420.10">
    <property type="entry name" value="Oxidoreductase, molybdopterin-binding domain"/>
    <property type="match status" value="1"/>
</dbReference>
<dbReference type="GO" id="GO:0005739">
    <property type="term" value="C:mitochondrion"/>
    <property type="evidence" value="ECO:0007669"/>
    <property type="project" value="TreeGrafter"/>
</dbReference>
<dbReference type="InterPro" id="IPR005066">
    <property type="entry name" value="MoCF_OxRdtse_dimer"/>
</dbReference>
<dbReference type="HOGENOM" id="CLU_003827_5_2_1"/>
<reference evidence="8" key="2">
    <citation type="submission" date="2015-01" db="EMBL/GenBank/DDBJ databases">
        <title>Evolutionary Origins and Diversification of the Mycorrhizal Mutualists.</title>
        <authorList>
            <consortium name="DOE Joint Genome Institute"/>
            <consortium name="Mycorrhizal Genomics Consortium"/>
            <person name="Kohler A."/>
            <person name="Kuo A."/>
            <person name="Nagy L.G."/>
            <person name="Floudas D."/>
            <person name="Copeland A."/>
            <person name="Barry K.W."/>
            <person name="Cichocki N."/>
            <person name="Veneault-Fourrey C."/>
            <person name="LaButti K."/>
            <person name="Lindquist E.A."/>
            <person name="Lipzen A."/>
            <person name="Lundell T."/>
            <person name="Morin E."/>
            <person name="Murat C."/>
            <person name="Riley R."/>
            <person name="Ohm R."/>
            <person name="Sun H."/>
            <person name="Tunlid A."/>
            <person name="Henrissat B."/>
            <person name="Grigoriev I.V."/>
            <person name="Hibbett D.S."/>
            <person name="Martin F."/>
        </authorList>
    </citation>
    <scope>NUCLEOTIDE SEQUENCE [LARGE SCALE GENOMIC DNA]</scope>
    <source>
        <strain evidence="8">h7</strain>
    </source>
</reference>
<reference evidence="7 8" key="1">
    <citation type="submission" date="2014-04" db="EMBL/GenBank/DDBJ databases">
        <authorList>
            <consortium name="DOE Joint Genome Institute"/>
            <person name="Kuo A."/>
            <person name="Gay G."/>
            <person name="Dore J."/>
            <person name="Kohler A."/>
            <person name="Nagy L.G."/>
            <person name="Floudas D."/>
            <person name="Copeland A."/>
            <person name="Barry K.W."/>
            <person name="Cichocki N."/>
            <person name="Veneault-Fourrey C."/>
            <person name="LaButti K."/>
            <person name="Lindquist E.A."/>
            <person name="Lipzen A."/>
            <person name="Lundell T."/>
            <person name="Morin E."/>
            <person name="Murat C."/>
            <person name="Sun H."/>
            <person name="Tunlid A."/>
            <person name="Henrissat B."/>
            <person name="Grigoriev I.V."/>
            <person name="Hibbett D.S."/>
            <person name="Martin F."/>
            <person name="Nordberg H.P."/>
            <person name="Cantor M.N."/>
            <person name="Hua S.X."/>
        </authorList>
    </citation>
    <scope>NUCLEOTIDE SEQUENCE [LARGE SCALE GENOMIC DNA]</scope>
    <source>
        <strain evidence="8">h7</strain>
    </source>
</reference>
<sequence>MDFSSEPPHSSLLHIQQSQPFNAEPSAASLVEFTLTPEELVYCRNHGPVREFDEDTYTLVVKQNSKDDVRLRLSEVKANLPLTHVVAVLQCAGIRRKEMGLIKPVHGVPWSDGVIANCRWGGVLVADLLKYAGISLQGNANRHICFESHATLCQDDTYYGASIPVSPDIGHALLAYEMNGEPLSADHGGPLRVVVPGFLGARWVKWVDTIVVSPDESENFYQQRDYKILPPEIDTKEKAKPMWSKYPSMTALHLNSVVASASRSCDGSLFVKGYATPGPSGNVKGIEVTTDGGETWHDARITYQEGKWSWTLWEAEIGSVAETGKVQSRAIDLDGNKQPQEGVWNLRGVAFNGWGVAGW</sequence>
<dbReference type="InterPro" id="IPR014756">
    <property type="entry name" value="Ig_E-set"/>
</dbReference>
<evidence type="ECO:0000256" key="1">
    <source>
        <dbReference type="ARBA" id="ARBA00001924"/>
    </source>
</evidence>
<dbReference type="Gene3D" id="2.60.40.650">
    <property type="match status" value="1"/>
</dbReference>
<dbReference type="PRINTS" id="PR00407">
    <property type="entry name" value="EUMOPTERIN"/>
</dbReference>
<accession>A0A0C3BSR2</accession>
<evidence type="ECO:0000313" key="7">
    <source>
        <dbReference type="EMBL" id="KIM39700.1"/>
    </source>
</evidence>
<dbReference type="Pfam" id="PF00174">
    <property type="entry name" value="Oxidored_molyb"/>
    <property type="match status" value="1"/>
</dbReference>
<dbReference type="GO" id="GO:0006790">
    <property type="term" value="P:sulfur compound metabolic process"/>
    <property type="evidence" value="ECO:0007669"/>
    <property type="project" value="TreeGrafter"/>
</dbReference>
<organism evidence="7 8">
    <name type="scientific">Hebeloma cylindrosporum</name>
    <dbReference type="NCBI Taxonomy" id="76867"/>
    <lineage>
        <taxon>Eukaryota</taxon>
        <taxon>Fungi</taxon>
        <taxon>Dikarya</taxon>
        <taxon>Basidiomycota</taxon>
        <taxon>Agaricomycotina</taxon>
        <taxon>Agaricomycetes</taxon>
        <taxon>Agaricomycetidae</taxon>
        <taxon>Agaricales</taxon>
        <taxon>Agaricineae</taxon>
        <taxon>Hymenogastraceae</taxon>
        <taxon>Hebeloma</taxon>
    </lineage>
</organism>
<dbReference type="GO" id="GO:0008482">
    <property type="term" value="F:sulfite oxidase activity"/>
    <property type="evidence" value="ECO:0007669"/>
    <property type="project" value="TreeGrafter"/>
</dbReference>
<dbReference type="InterPro" id="IPR036374">
    <property type="entry name" value="OxRdtase_Mopterin-bd_sf"/>
</dbReference>
<dbReference type="Pfam" id="PF03404">
    <property type="entry name" value="Mo-co_dimer"/>
    <property type="match status" value="1"/>
</dbReference>
<keyword evidence="8" id="KW-1185">Reference proteome</keyword>
<dbReference type="SUPFAM" id="SSF81296">
    <property type="entry name" value="E set domains"/>
    <property type="match status" value="1"/>
</dbReference>
<dbReference type="EMBL" id="KN831784">
    <property type="protein sequence ID" value="KIM39700.1"/>
    <property type="molecule type" value="Genomic_DNA"/>
</dbReference>
<gene>
    <name evidence="7" type="ORF">M413DRAFT_74124</name>
</gene>
<proteinExistence type="predicted"/>
<comment type="cofactor">
    <cofactor evidence="1">
        <name>Mo-molybdopterin</name>
        <dbReference type="ChEBI" id="CHEBI:71302"/>
    </cofactor>
</comment>
<dbReference type="Proteomes" id="UP000053424">
    <property type="component" value="Unassembled WGS sequence"/>
</dbReference>
<keyword evidence="4" id="KW-0560">Oxidoreductase</keyword>
<feature type="domain" description="Moybdenum cofactor oxidoreductase dimerisation" evidence="6">
    <location>
        <begin position="266"/>
        <end position="354"/>
    </location>
</feature>
<keyword evidence="3" id="KW-0479">Metal-binding</keyword>
<name>A0A0C3BSR2_HEBCY</name>
<dbReference type="GO" id="GO:0043546">
    <property type="term" value="F:molybdopterin cofactor binding"/>
    <property type="evidence" value="ECO:0007669"/>
    <property type="project" value="TreeGrafter"/>
</dbReference>
<evidence type="ECO:0000256" key="3">
    <source>
        <dbReference type="ARBA" id="ARBA00022723"/>
    </source>
</evidence>
<dbReference type="GO" id="GO:0020037">
    <property type="term" value="F:heme binding"/>
    <property type="evidence" value="ECO:0007669"/>
    <property type="project" value="TreeGrafter"/>
</dbReference>
<evidence type="ECO:0000259" key="6">
    <source>
        <dbReference type="Pfam" id="PF03404"/>
    </source>
</evidence>
<evidence type="ECO:0000259" key="5">
    <source>
        <dbReference type="Pfam" id="PF00174"/>
    </source>
</evidence>
<dbReference type="AlphaFoldDB" id="A0A0C3BSR2"/>